<comment type="similarity">
    <text evidence="2 9">Belongs to the mitochondrial pyruvate carrier (MPC) (TC 2.A.105) family.</text>
</comment>
<evidence type="ECO:0000256" key="7">
    <source>
        <dbReference type="ARBA" id="ARBA00023128"/>
    </source>
</evidence>
<evidence type="ECO:0000313" key="11">
    <source>
        <dbReference type="Proteomes" id="UP000494163"/>
    </source>
</evidence>
<keyword evidence="6" id="KW-1133">Transmembrane helix</keyword>
<keyword evidence="3 9" id="KW-0813">Transport</keyword>
<dbReference type="GO" id="GO:0006850">
    <property type="term" value="P:pyruvate import into mitochondria"/>
    <property type="evidence" value="ECO:0007669"/>
    <property type="project" value="InterPro"/>
</dbReference>
<evidence type="ECO:0000256" key="3">
    <source>
        <dbReference type="ARBA" id="ARBA00022448"/>
    </source>
</evidence>
<protein>
    <recommendedName>
        <fullName evidence="9">Mitochondrial pyruvate carrier</fullName>
    </recommendedName>
</protein>
<keyword evidence="8" id="KW-0472">Membrane</keyword>
<dbReference type="AlphaFoldDB" id="A0A0M3QTZ0"/>
<dbReference type="OMA" id="FNEEAQP"/>
<sequence>MPKRIGPLSRLYVFVICTVDRVVPNALRPFWDAPAGPRNVFFWAPTFKWGLVFAGLGDLVSRPPQNISVPQAGSLAITGLLWSRYSLIITPKNYNMLAVNTFLTLNQAYLIYKHLVWRSSQPKNAVYEYNNYGFDEEW</sequence>
<dbReference type="Pfam" id="PF03650">
    <property type="entry name" value="MPC"/>
    <property type="match status" value="1"/>
</dbReference>
<evidence type="ECO:0000256" key="8">
    <source>
        <dbReference type="ARBA" id="ARBA00023136"/>
    </source>
</evidence>
<evidence type="ECO:0000256" key="6">
    <source>
        <dbReference type="ARBA" id="ARBA00022989"/>
    </source>
</evidence>
<keyword evidence="5 9" id="KW-0999">Mitochondrion inner membrane</keyword>
<keyword evidence="4" id="KW-0812">Transmembrane</keyword>
<evidence type="ECO:0000256" key="1">
    <source>
        <dbReference type="ARBA" id="ARBA00004448"/>
    </source>
</evidence>
<dbReference type="Proteomes" id="UP000494163">
    <property type="component" value="Chromosome 2L"/>
</dbReference>
<organism evidence="10 11">
    <name type="scientific">Drosophila busckii</name>
    <name type="common">Fruit fly</name>
    <dbReference type="NCBI Taxonomy" id="30019"/>
    <lineage>
        <taxon>Eukaryota</taxon>
        <taxon>Metazoa</taxon>
        <taxon>Ecdysozoa</taxon>
        <taxon>Arthropoda</taxon>
        <taxon>Hexapoda</taxon>
        <taxon>Insecta</taxon>
        <taxon>Pterygota</taxon>
        <taxon>Neoptera</taxon>
        <taxon>Endopterygota</taxon>
        <taxon>Diptera</taxon>
        <taxon>Brachycera</taxon>
        <taxon>Muscomorpha</taxon>
        <taxon>Ephydroidea</taxon>
        <taxon>Drosophilidae</taxon>
        <taxon>Drosophila</taxon>
    </lineage>
</organism>
<evidence type="ECO:0000256" key="2">
    <source>
        <dbReference type="ARBA" id="ARBA00006416"/>
    </source>
</evidence>
<keyword evidence="7 9" id="KW-0496">Mitochondrion</keyword>
<dbReference type="EMBL" id="CP012523">
    <property type="protein sequence ID" value="ALC39719.1"/>
    <property type="molecule type" value="Genomic_DNA"/>
</dbReference>
<dbReference type="GO" id="GO:0005743">
    <property type="term" value="C:mitochondrial inner membrane"/>
    <property type="evidence" value="ECO:0007669"/>
    <property type="project" value="UniProtKB-SubCell"/>
</dbReference>
<dbReference type="OrthoDB" id="869189at2759"/>
<dbReference type="STRING" id="30019.A0A0M3QTZ0"/>
<comment type="function">
    <text evidence="9">Mediates the uptake of pyruvate into mitochondria.</text>
</comment>
<comment type="subcellular location">
    <subcellularLocation>
        <location evidence="1 9">Mitochondrion inner membrane</location>
        <topology evidence="1 9">Multi-pass membrane protein</topology>
    </subcellularLocation>
</comment>
<evidence type="ECO:0000256" key="4">
    <source>
        <dbReference type="ARBA" id="ARBA00022692"/>
    </source>
</evidence>
<accession>A0A0M3QTZ0</accession>
<name>A0A0M3QTZ0_DROBS</name>
<evidence type="ECO:0000313" key="10">
    <source>
        <dbReference type="EMBL" id="ALC39719.1"/>
    </source>
</evidence>
<dbReference type="InterPro" id="IPR005336">
    <property type="entry name" value="MPC"/>
</dbReference>
<gene>
    <name evidence="10" type="ORF">Dbus_chr2Lg1804</name>
</gene>
<keyword evidence="11" id="KW-1185">Reference proteome</keyword>
<proteinExistence type="inferred from homology"/>
<reference evidence="10 11" key="1">
    <citation type="submission" date="2015-08" db="EMBL/GenBank/DDBJ databases">
        <title>Ancestral chromatin configuration constrains chromatin evolution on differentiating sex chromosomes in Drosophila.</title>
        <authorList>
            <person name="Zhou Q."/>
            <person name="Bachtrog D."/>
        </authorList>
    </citation>
    <scope>NUCLEOTIDE SEQUENCE [LARGE SCALE GENOMIC DNA]</scope>
    <source>
        <tissue evidence="10">Whole larvae</tissue>
    </source>
</reference>
<evidence type="ECO:0000256" key="5">
    <source>
        <dbReference type="ARBA" id="ARBA00022792"/>
    </source>
</evidence>
<evidence type="ECO:0000256" key="9">
    <source>
        <dbReference type="RuleBase" id="RU363100"/>
    </source>
</evidence>
<dbReference type="PANTHER" id="PTHR14154">
    <property type="entry name" value="UPF0041 BRAIN PROTEIN 44-RELATED"/>
    <property type="match status" value="1"/>
</dbReference>